<dbReference type="EMBL" id="JBHULC010000043">
    <property type="protein sequence ID" value="MFD2524149.1"/>
    <property type="molecule type" value="Genomic_DNA"/>
</dbReference>
<keyword evidence="1" id="KW-0732">Signal</keyword>
<dbReference type="InterPro" id="IPR022409">
    <property type="entry name" value="PKD/Chitinase_dom"/>
</dbReference>
<accession>A0ABW5JFJ5</accession>
<dbReference type="Proteomes" id="UP001597510">
    <property type="component" value="Unassembled WGS sequence"/>
</dbReference>
<gene>
    <name evidence="3" type="ORF">ACFSR2_24855</name>
</gene>
<name>A0ABW5JFJ5_9BACT</name>
<dbReference type="Gene3D" id="2.60.40.10">
    <property type="entry name" value="Immunoglobulins"/>
    <property type="match status" value="2"/>
</dbReference>
<sequence>MLLKLKNYYLLLILVSGLVQSCVKQKEPEIPLVPTSNFAFSFGKNGEVKFTDKSENAISYQWEFGDGSTSTEQNPTHTYADEKAYSVMLTVESKDKQKKAVQQTITIENYEPIADFKYDMLEGGKVKFTNLSKYASTYIWDIEGRKEQIDKPDFDYQFKKNGNHTITLNVEKKNGLKASVSKELAIKNLLTSADSTAGMYIGDFMV</sequence>
<evidence type="ECO:0000313" key="3">
    <source>
        <dbReference type="EMBL" id="MFD2524149.1"/>
    </source>
</evidence>
<evidence type="ECO:0000259" key="2">
    <source>
        <dbReference type="PROSITE" id="PS50093"/>
    </source>
</evidence>
<feature type="chain" id="PRO_5045064905" evidence="1">
    <location>
        <begin position="22"/>
        <end position="206"/>
    </location>
</feature>
<proteinExistence type="predicted"/>
<dbReference type="InterPro" id="IPR000601">
    <property type="entry name" value="PKD_dom"/>
</dbReference>
<feature type="domain" description="PKD" evidence="2">
    <location>
        <begin position="54"/>
        <end position="108"/>
    </location>
</feature>
<dbReference type="PROSITE" id="PS50093">
    <property type="entry name" value="PKD"/>
    <property type="match status" value="1"/>
</dbReference>
<dbReference type="CDD" id="cd00146">
    <property type="entry name" value="PKD"/>
    <property type="match status" value="1"/>
</dbReference>
<dbReference type="PROSITE" id="PS51257">
    <property type="entry name" value="PROKAR_LIPOPROTEIN"/>
    <property type="match status" value="1"/>
</dbReference>
<dbReference type="RefSeq" id="WP_340239999.1">
    <property type="nucleotide sequence ID" value="NZ_JBBEWC010000017.1"/>
</dbReference>
<comment type="caution">
    <text evidence="3">The sequence shown here is derived from an EMBL/GenBank/DDBJ whole genome shotgun (WGS) entry which is preliminary data.</text>
</comment>
<dbReference type="InterPro" id="IPR035986">
    <property type="entry name" value="PKD_dom_sf"/>
</dbReference>
<dbReference type="Pfam" id="PF18911">
    <property type="entry name" value="PKD_4"/>
    <property type="match status" value="1"/>
</dbReference>
<dbReference type="InterPro" id="IPR013783">
    <property type="entry name" value="Ig-like_fold"/>
</dbReference>
<evidence type="ECO:0000313" key="4">
    <source>
        <dbReference type="Proteomes" id="UP001597510"/>
    </source>
</evidence>
<dbReference type="SUPFAM" id="SSF49299">
    <property type="entry name" value="PKD domain"/>
    <property type="match status" value="2"/>
</dbReference>
<protein>
    <submittedName>
        <fullName evidence="3">PKD domain-containing protein</fullName>
    </submittedName>
</protein>
<keyword evidence="4" id="KW-1185">Reference proteome</keyword>
<reference evidence="4" key="1">
    <citation type="journal article" date="2019" name="Int. J. Syst. Evol. Microbiol.">
        <title>The Global Catalogue of Microorganisms (GCM) 10K type strain sequencing project: providing services to taxonomists for standard genome sequencing and annotation.</title>
        <authorList>
            <consortium name="The Broad Institute Genomics Platform"/>
            <consortium name="The Broad Institute Genome Sequencing Center for Infectious Disease"/>
            <person name="Wu L."/>
            <person name="Ma J."/>
        </authorList>
    </citation>
    <scope>NUCLEOTIDE SEQUENCE [LARGE SCALE GENOMIC DNA]</scope>
    <source>
        <strain evidence="4">KCTC 52344</strain>
    </source>
</reference>
<evidence type="ECO:0000256" key="1">
    <source>
        <dbReference type="SAM" id="SignalP"/>
    </source>
</evidence>
<dbReference type="SMART" id="SM00089">
    <property type="entry name" value="PKD"/>
    <property type="match status" value="2"/>
</dbReference>
<feature type="signal peptide" evidence="1">
    <location>
        <begin position="1"/>
        <end position="21"/>
    </location>
</feature>
<organism evidence="3 4">
    <name type="scientific">Emticicia soli</name>
    <dbReference type="NCBI Taxonomy" id="2027878"/>
    <lineage>
        <taxon>Bacteria</taxon>
        <taxon>Pseudomonadati</taxon>
        <taxon>Bacteroidota</taxon>
        <taxon>Cytophagia</taxon>
        <taxon>Cytophagales</taxon>
        <taxon>Leadbetterellaceae</taxon>
        <taxon>Emticicia</taxon>
    </lineage>
</organism>